<keyword evidence="3" id="KW-0804">Transcription</keyword>
<dbReference type="SMART" id="SM00342">
    <property type="entry name" value="HTH_ARAC"/>
    <property type="match status" value="1"/>
</dbReference>
<dbReference type="PANTHER" id="PTHR46796:SF6">
    <property type="entry name" value="ARAC SUBFAMILY"/>
    <property type="match status" value="1"/>
</dbReference>
<evidence type="ECO:0000313" key="5">
    <source>
        <dbReference type="EMBL" id="MBW4671976.1"/>
    </source>
</evidence>
<reference evidence="5" key="2">
    <citation type="journal article" date="2022" name="Microbiol. Resour. Announc.">
        <title>Metagenome Sequencing to Explore Phylogenomics of Terrestrial Cyanobacteria.</title>
        <authorList>
            <person name="Ward R.D."/>
            <person name="Stajich J.E."/>
            <person name="Johansen J.R."/>
            <person name="Huntemann M."/>
            <person name="Clum A."/>
            <person name="Foster B."/>
            <person name="Foster B."/>
            <person name="Roux S."/>
            <person name="Palaniappan K."/>
            <person name="Varghese N."/>
            <person name="Mukherjee S."/>
            <person name="Reddy T.B.K."/>
            <person name="Daum C."/>
            <person name="Copeland A."/>
            <person name="Chen I.A."/>
            <person name="Ivanova N.N."/>
            <person name="Kyrpides N.C."/>
            <person name="Shapiro N."/>
            <person name="Eloe-Fadrosh E.A."/>
            <person name="Pietrasiak N."/>
        </authorList>
    </citation>
    <scope>NUCLEOTIDE SEQUENCE</scope>
    <source>
        <strain evidence="5">GSE-NOS-MK-12-04C</strain>
    </source>
</reference>
<dbReference type="InterPro" id="IPR009057">
    <property type="entry name" value="Homeodomain-like_sf"/>
</dbReference>
<dbReference type="PROSITE" id="PS01124">
    <property type="entry name" value="HTH_ARAC_FAMILY_2"/>
    <property type="match status" value="1"/>
</dbReference>
<sequence length="74" mass="8444">MSPHYFSLLFKQSTGMTPHKYVIRTRVERAKELLLKSEMAISEIAQSVGFASQSHLNFHTKRLLGVTPKSIQQI</sequence>
<dbReference type="Proteomes" id="UP000729701">
    <property type="component" value="Unassembled WGS sequence"/>
</dbReference>
<keyword evidence="2" id="KW-0238">DNA-binding</keyword>
<protein>
    <submittedName>
        <fullName evidence="5">Helix-turn-helix transcriptional regulator</fullName>
    </submittedName>
</protein>
<organism evidence="5 6">
    <name type="scientific">Cyanomargarita calcarea GSE-NOS-MK-12-04C</name>
    <dbReference type="NCBI Taxonomy" id="2839659"/>
    <lineage>
        <taxon>Bacteria</taxon>
        <taxon>Bacillati</taxon>
        <taxon>Cyanobacteriota</taxon>
        <taxon>Cyanophyceae</taxon>
        <taxon>Nostocales</taxon>
        <taxon>Cyanomargaritaceae</taxon>
        <taxon>Cyanomargarita</taxon>
    </lineage>
</organism>
<keyword evidence="1" id="KW-0805">Transcription regulation</keyword>
<evidence type="ECO:0000259" key="4">
    <source>
        <dbReference type="PROSITE" id="PS01124"/>
    </source>
</evidence>
<dbReference type="GO" id="GO:0043565">
    <property type="term" value="F:sequence-specific DNA binding"/>
    <property type="evidence" value="ECO:0007669"/>
    <property type="project" value="InterPro"/>
</dbReference>
<reference evidence="5" key="1">
    <citation type="submission" date="2021-05" db="EMBL/GenBank/DDBJ databases">
        <authorList>
            <person name="Pietrasiak N."/>
            <person name="Ward R."/>
            <person name="Stajich J.E."/>
            <person name="Kurbessoian T."/>
        </authorList>
    </citation>
    <scope>NUCLEOTIDE SEQUENCE</scope>
    <source>
        <strain evidence="5">GSE-NOS-MK-12-04C</strain>
    </source>
</reference>
<dbReference type="InterPro" id="IPR050204">
    <property type="entry name" value="AraC_XylS_family_regulators"/>
</dbReference>
<dbReference type="SUPFAM" id="SSF46689">
    <property type="entry name" value="Homeodomain-like"/>
    <property type="match status" value="1"/>
</dbReference>
<evidence type="ECO:0000313" key="6">
    <source>
        <dbReference type="Proteomes" id="UP000729701"/>
    </source>
</evidence>
<dbReference type="Pfam" id="PF12833">
    <property type="entry name" value="HTH_18"/>
    <property type="match status" value="1"/>
</dbReference>
<dbReference type="EMBL" id="JAHHGZ010000058">
    <property type="protein sequence ID" value="MBW4671976.1"/>
    <property type="molecule type" value="Genomic_DNA"/>
</dbReference>
<dbReference type="InterPro" id="IPR018060">
    <property type="entry name" value="HTH_AraC"/>
</dbReference>
<accession>A0A951QTY8</accession>
<dbReference type="Gene3D" id="1.10.10.60">
    <property type="entry name" value="Homeodomain-like"/>
    <property type="match status" value="2"/>
</dbReference>
<gene>
    <name evidence="5" type="ORF">KME60_32270</name>
</gene>
<dbReference type="GO" id="GO:0003700">
    <property type="term" value="F:DNA-binding transcription factor activity"/>
    <property type="evidence" value="ECO:0007669"/>
    <property type="project" value="InterPro"/>
</dbReference>
<feature type="domain" description="HTH araC/xylS-type" evidence="4">
    <location>
        <begin position="1"/>
        <end position="74"/>
    </location>
</feature>
<evidence type="ECO:0000256" key="1">
    <source>
        <dbReference type="ARBA" id="ARBA00023015"/>
    </source>
</evidence>
<name>A0A951QTY8_9CYAN</name>
<evidence type="ECO:0000256" key="2">
    <source>
        <dbReference type="ARBA" id="ARBA00023125"/>
    </source>
</evidence>
<proteinExistence type="predicted"/>
<comment type="caution">
    <text evidence="5">The sequence shown here is derived from an EMBL/GenBank/DDBJ whole genome shotgun (WGS) entry which is preliminary data.</text>
</comment>
<evidence type="ECO:0000256" key="3">
    <source>
        <dbReference type="ARBA" id="ARBA00023163"/>
    </source>
</evidence>
<dbReference type="PANTHER" id="PTHR46796">
    <property type="entry name" value="HTH-TYPE TRANSCRIPTIONAL ACTIVATOR RHAS-RELATED"/>
    <property type="match status" value="1"/>
</dbReference>
<dbReference type="AlphaFoldDB" id="A0A951QTY8"/>